<dbReference type="OrthoDB" id="8962822at2759"/>
<sequence>MFDTLHAQSAVILSEAHTLSSSSGLVEELERAHQSLVKVWALGVSLGCQIHLLRFTLLCFTRLLTLLRLVRDSWVTQTVRTIRTLLQFLPWDAGRSTGLSCLGILVELARAIVELFLPLSSSDSVCSSQNFIMALSVLQEVSQSLDRVYTLPSRTLPHEEDEQLMYTSDMFSVPVLQEDTAAAMRTKPAPSSRLLLIWREVYRQALWYLDELHNSRPQGAVKSELENMSAIIPQIQEALQLAGDHLEESHALRSFIGEEYFICGEYSKSVRVWWETLQGGRVRDAFVLEGAASAEASYAVVQSLARFMAAYFTNKPLYILPPHHVDVLPPLHLPQDGPGRFLELCRDQLTLSVRSQQLSVLWTVGYALDLLMLGGLIPEAVWMAHQLGDWKILRWRELYLTPELKPSRIFQERLEMLMNTEIQTDQDSSTASVMAEVDVLSHTLTHLTDAAKERAMSFPAFLPAAYYLPAPPLYCPQPSPNTQDSGADAAVVQEREARSGVSVLLQKLLLLLRASRCTLPAAQWYISHLQRCRKLLHKVQKKGYGPEAEILPEGLKKLSSHRGFFQSAASKDMDGVTLQVILCFRELCALCWMLHVRDQLSISCRKFQNARKQQQNTQVYDASLWGLCVEAVCWARRLLPFCHFLNAEEALQDLLLSLLSELPASHM</sequence>
<name>A0A553NLY9_9TELE</name>
<gene>
    <name evidence="1" type="ORF">DNTS_034998</name>
</gene>
<proteinExistence type="predicted"/>
<dbReference type="Proteomes" id="UP000316079">
    <property type="component" value="Unassembled WGS sequence"/>
</dbReference>
<comment type="caution">
    <text evidence="1">The sequence shown here is derived from an EMBL/GenBank/DDBJ whole genome shotgun (WGS) entry which is preliminary data.</text>
</comment>
<evidence type="ECO:0000313" key="2">
    <source>
        <dbReference type="Proteomes" id="UP000316079"/>
    </source>
</evidence>
<dbReference type="PANTHER" id="PTHR14492">
    <property type="entry name" value="JBTS17"/>
    <property type="match status" value="1"/>
</dbReference>
<dbReference type="GO" id="GO:0035869">
    <property type="term" value="C:ciliary transition zone"/>
    <property type="evidence" value="ECO:0007669"/>
    <property type="project" value="TreeGrafter"/>
</dbReference>
<keyword evidence="2" id="KW-1185">Reference proteome</keyword>
<dbReference type="GO" id="GO:0060271">
    <property type="term" value="P:cilium assembly"/>
    <property type="evidence" value="ECO:0007669"/>
    <property type="project" value="TreeGrafter"/>
</dbReference>
<protein>
    <submittedName>
        <fullName evidence="1">Uncharacterized protein</fullName>
    </submittedName>
</protein>
<accession>A0A553NLY9</accession>
<evidence type="ECO:0000313" key="1">
    <source>
        <dbReference type="EMBL" id="TRY66455.1"/>
    </source>
</evidence>
<feature type="non-terminal residue" evidence="1">
    <location>
        <position position="667"/>
    </location>
</feature>
<dbReference type="AlphaFoldDB" id="A0A553NLY9"/>
<dbReference type="InterPro" id="IPR028236">
    <property type="entry name" value="CPLANE1"/>
</dbReference>
<dbReference type="PANTHER" id="PTHR14492:SF4">
    <property type="entry name" value="CILIOGENESIS AND PLANAR POLARITY EFFECTOR 1"/>
    <property type="match status" value="1"/>
</dbReference>
<dbReference type="EMBL" id="SRMA01026843">
    <property type="protein sequence ID" value="TRY66455.1"/>
    <property type="molecule type" value="Genomic_DNA"/>
</dbReference>
<organism evidence="1 2">
    <name type="scientific">Danionella cerebrum</name>
    <dbReference type="NCBI Taxonomy" id="2873325"/>
    <lineage>
        <taxon>Eukaryota</taxon>
        <taxon>Metazoa</taxon>
        <taxon>Chordata</taxon>
        <taxon>Craniata</taxon>
        <taxon>Vertebrata</taxon>
        <taxon>Euteleostomi</taxon>
        <taxon>Actinopterygii</taxon>
        <taxon>Neopterygii</taxon>
        <taxon>Teleostei</taxon>
        <taxon>Ostariophysi</taxon>
        <taxon>Cypriniformes</taxon>
        <taxon>Danionidae</taxon>
        <taxon>Danioninae</taxon>
        <taxon>Danionella</taxon>
    </lineage>
</organism>
<reference evidence="1 2" key="1">
    <citation type="journal article" date="2019" name="Sci. Data">
        <title>Hybrid genome assembly and annotation of Danionella translucida.</title>
        <authorList>
            <person name="Kadobianskyi M."/>
            <person name="Schulze L."/>
            <person name="Schuelke M."/>
            <person name="Judkewitz B."/>
        </authorList>
    </citation>
    <scope>NUCLEOTIDE SEQUENCE [LARGE SCALE GENOMIC DNA]</scope>
    <source>
        <strain evidence="1 2">Bolton</strain>
    </source>
</reference>